<dbReference type="EMBL" id="JAHQIW010001271">
    <property type="protein sequence ID" value="KAJ1351956.1"/>
    <property type="molecule type" value="Genomic_DNA"/>
</dbReference>
<protein>
    <submittedName>
        <fullName evidence="1">Uncharacterized protein</fullName>
    </submittedName>
</protein>
<keyword evidence="2" id="KW-1185">Reference proteome</keyword>
<name>A0AAD5QMH4_PARTN</name>
<accession>A0AAD5QMH4</accession>
<sequence length="83" mass="9250">MSDVLILSKNNSVIPGDIGYNSKKLPAQVTIENIGVIRTPHKDDDALDKPTCFALYTNIIGDEYHLWIFCSAMKRGIQTSQQP</sequence>
<evidence type="ECO:0000313" key="1">
    <source>
        <dbReference type="EMBL" id="KAJ1351956.1"/>
    </source>
</evidence>
<evidence type="ECO:0000313" key="2">
    <source>
        <dbReference type="Proteomes" id="UP001196413"/>
    </source>
</evidence>
<proteinExistence type="predicted"/>
<reference evidence="1" key="1">
    <citation type="submission" date="2021-06" db="EMBL/GenBank/DDBJ databases">
        <title>Parelaphostrongylus tenuis whole genome reference sequence.</title>
        <authorList>
            <person name="Garwood T.J."/>
            <person name="Larsen P.A."/>
            <person name="Fountain-Jones N.M."/>
            <person name="Garbe J.R."/>
            <person name="Macchietto M.G."/>
            <person name="Kania S.A."/>
            <person name="Gerhold R.W."/>
            <person name="Richards J.E."/>
            <person name="Wolf T.M."/>
        </authorList>
    </citation>
    <scope>NUCLEOTIDE SEQUENCE</scope>
    <source>
        <strain evidence="1">MNPRO001-30</strain>
        <tissue evidence="1">Meninges</tissue>
    </source>
</reference>
<dbReference type="AlphaFoldDB" id="A0AAD5QMH4"/>
<dbReference type="Proteomes" id="UP001196413">
    <property type="component" value="Unassembled WGS sequence"/>
</dbReference>
<organism evidence="1 2">
    <name type="scientific">Parelaphostrongylus tenuis</name>
    <name type="common">Meningeal worm</name>
    <dbReference type="NCBI Taxonomy" id="148309"/>
    <lineage>
        <taxon>Eukaryota</taxon>
        <taxon>Metazoa</taxon>
        <taxon>Ecdysozoa</taxon>
        <taxon>Nematoda</taxon>
        <taxon>Chromadorea</taxon>
        <taxon>Rhabditida</taxon>
        <taxon>Rhabditina</taxon>
        <taxon>Rhabditomorpha</taxon>
        <taxon>Strongyloidea</taxon>
        <taxon>Metastrongylidae</taxon>
        <taxon>Parelaphostrongylus</taxon>
    </lineage>
</organism>
<comment type="caution">
    <text evidence="1">The sequence shown here is derived from an EMBL/GenBank/DDBJ whole genome shotgun (WGS) entry which is preliminary data.</text>
</comment>
<gene>
    <name evidence="1" type="ORF">KIN20_008138</name>
</gene>